<comment type="cofactor">
    <cofactor evidence="1">
        <name>Mn(2+)</name>
        <dbReference type="ChEBI" id="CHEBI:29035"/>
    </cofactor>
</comment>
<evidence type="ECO:0000313" key="4">
    <source>
        <dbReference type="Proteomes" id="UP001157974"/>
    </source>
</evidence>
<comment type="catalytic activity">
    <reaction evidence="1">
        <text>O-phospho-L-threonyl-[protein] + H2O = L-threonyl-[protein] + phosphate</text>
        <dbReference type="Rhea" id="RHEA:47004"/>
        <dbReference type="Rhea" id="RHEA-COMP:11060"/>
        <dbReference type="Rhea" id="RHEA-COMP:11605"/>
        <dbReference type="ChEBI" id="CHEBI:15377"/>
        <dbReference type="ChEBI" id="CHEBI:30013"/>
        <dbReference type="ChEBI" id="CHEBI:43474"/>
        <dbReference type="ChEBI" id="CHEBI:61977"/>
        <dbReference type="EC" id="3.1.3.16"/>
    </reaction>
</comment>
<dbReference type="AlphaFoldDB" id="A0AAV8V165"/>
<comment type="similarity">
    <text evidence="1">Belongs to the PP2C family.</text>
</comment>
<proteinExistence type="inferred from homology"/>
<keyword evidence="1" id="KW-0460">Magnesium</keyword>
<dbReference type="InterPro" id="IPR039123">
    <property type="entry name" value="PPTC7"/>
</dbReference>
<sequence length="311" mass="33968">MNATRLIALAAIPLTAIQFYQRPGMASSATKNDKEVDDAMSDVTTESNGGKEETCPEPNEKRLVLKCGAHMIPDSRKGDQGEDAWFIQDSAVGVFDGVGGWRRKGVDPGKYSRALRDGSVQYIKEHGVGDLKLALKHAVEGNPNLGSSTACLAAMPQSPSLQVLNLGDSGLIQFRKEQIKFSTPEQQFRFNFPYQLGTNSLCTVDDSDAYVLEMQTGDTVVLATDGALDNLGEGEMESLARLTKDFSPNKAAEEFAKTANRNSLDREYDSPFAQNARKVGKNYSGGKQDDITVVLCRVCEQSKSWLPWSKL</sequence>
<dbReference type="Proteomes" id="UP001157974">
    <property type="component" value="Unassembled WGS sequence"/>
</dbReference>
<dbReference type="SMART" id="SM00331">
    <property type="entry name" value="PP2C_SIG"/>
    <property type="match status" value="1"/>
</dbReference>
<keyword evidence="1" id="KW-0378">Hydrolase</keyword>
<comment type="caution">
    <text evidence="3">The sequence shown here is derived from an EMBL/GenBank/DDBJ whole genome shotgun (WGS) entry which is preliminary data.</text>
</comment>
<dbReference type="GO" id="GO:0046872">
    <property type="term" value="F:metal ion binding"/>
    <property type="evidence" value="ECO:0007669"/>
    <property type="project" value="UniProtKB-UniRule"/>
</dbReference>
<feature type="domain" description="PPM-type phosphatase" evidence="2">
    <location>
        <begin position="68"/>
        <end position="298"/>
    </location>
</feature>
<dbReference type="SUPFAM" id="SSF81606">
    <property type="entry name" value="PP2C-like"/>
    <property type="match status" value="1"/>
</dbReference>
<dbReference type="EC" id="3.1.3.16" evidence="1"/>
<keyword evidence="1" id="KW-0479">Metal-binding</keyword>
<reference evidence="3 4" key="1">
    <citation type="journal article" date="2023" name="Nat. Commun.">
        <title>Origin of minicircular mitochondrial genomes in red algae.</title>
        <authorList>
            <person name="Lee Y."/>
            <person name="Cho C.H."/>
            <person name="Lee Y.M."/>
            <person name="Park S.I."/>
            <person name="Yang J.H."/>
            <person name="West J.A."/>
            <person name="Bhattacharya D."/>
            <person name="Yoon H.S."/>
        </authorList>
    </citation>
    <scope>NUCLEOTIDE SEQUENCE [LARGE SCALE GENOMIC DNA]</scope>
    <source>
        <strain evidence="3 4">CCMP1338</strain>
        <tissue evidence="3">Whole cell</tissue>
    </source>
</reference>
<dbReference type="GO" id="GO:0004722">
    <property type="term" value="F:protein serine/threonine phosphatase activity"/>
    <property type="evidence" value="ECO:0007669"/>
    <property type="project" value="UniProtKB-EC"/>
</dbReference>
<accession>A0AAV8V165</accession>
<dbReference type="PANTHER" id="PTHR12320:SF1">
    <property type="entry name" value="PROTEIN PHOSPHATASE PTC7 HOMOLOG"/>
    <property type="match status" value="1"/>
</dbReference>
<dbReference type="EMBL" id="JAMWBK010000003">
    <property type="protein sequence ID" value="KAJ8907087.1"/>
    <property type="molecule type" value="Genomic_DNA"/>
</dbReference>
<evidence type="ECO:0000259" key="2">
    <source>
        <dbReference type="PROSITE" id="PS51746"/>
    </source>
</evidence>
<dbReference type="Pfam" id="PF07228">
    <property type="entry name" value="SpoIIE"/>
    <property type="match status" value="1"/>
</dbReference>
<evidence type="ECO:0000313" key="3">
    <source>
        <dbReference type="EMBL" id="KAJ8907087.1"/>
    </source>
</evidence>
<comment type="cofactor">
    <cofactor evidence="1">
        <name>Mg(2+)</name>
        <dbReference type="ChEBI" id="CHEBI:18420"/>
    </cofactor>
</comment>
<gene>
    <name evidence="3" type="ORF">NDN08_003569</name>
</gene>
<comment type="catalytic activity">
    <reaction evidence="1">
        <text>O-phospho-L-seryl-[protein] + H2O = L-seryl-[protein] + phosphate</text>
        <dbReference type="Rhea" id="RHEA:20629"/>
        <dbReference type="Rhea" id="RHEA-COMP:9863"/>
        <dbReference type="Rhea" id="RHEA-COMP:11604"/>
        <dbReference type="ChEBI" id="CHEBI:15377"/>
        <dbReference type="ChEBI" id="CHEBI:29999"/>
        <dbReference type="ChEBI" id="CHEBI:43474"/>
        <dbReference type="ChEBI" id="CHEBI:83421"/>
        <dbReference type="EC" id="3.1.3.16"/>
    </reaction>
</comment>
<keyword evidence="1" id="KW-0464">Manganese</keyword>
<dbReference type="Gene3D" id="3.60.40.10">
    <property type="entry name" value="PPM-type phosphatase domain"/>
    <property type="match status" value="1"/>
</dbReference>
<keyword evidence="1" id="KW-0904">Protein phosphatase</keyword>
<dbReference type="SMART" id="SM00332">
    <property type="entry name" value="PP2Cc"/>
    <property type="match status" value="1"/>
</dbReference>
<keyword evidence="4" id="KW-1185">Reference proteome</keyword>
<dbReference type="InterPro" id="IPR036457">
    <property type="entry name" value="PPM-type-like_dom_sf"/>
</dbReference>
<protein>
    <recommendedName>
        <fullName evidence="1">Protein phosphatase</fullName>
        <ecNumber evidence="1">3.1.3.16</ecNumber>
    </recommendedName>
</protein>
<name>A0AAV8V165_9RHOD</name>
<evidence type="ECO:0000256" key="1">
    <source>
        <dbReference type="RuleBase" id="RU366020"/>
    </source>
</evidence>
<dbReference type="PROSITE" id="PS51746">
    <property type="entry name" value="PPM_2"/>
    <property type="match status" value="1"/>
</dbReference>
<dbReference type="PANTHER" id="PTHR12320">
    <property type="entry name" value="PROTEIN PHOSPHATASE 2C"/>
    <property type="match status" value="1"/>
</dbReference>
<dbReference type="InterPro" id="IPR001932">
    <property type="entry name" value="PPM-type_phosphatase-like_dom"/>
</dbReference>
<organism evidence="3 4">
    <name type="scientific">Rhodosorus marinus</name>
    <dbReference type="NCBI Taxonomy" id="101924"/>
    <lineage>
        <taxon>Eukaryota</taxon>
        <taxon>Rhodophyta</taxon>
        <taxon>Stylonematophyceae</taxon>
        <taxon>Stylonematales</taxon>
        <taxon>Stylonemataceae</taxon>
        <taxon>Rhodosorus</taxon>
    </lineage>
</organism>